<name>A0A0L0HIB3_SPIPD</name>
<proteinExistence type="predicted"/>
<dbReference type="GeneID" id="27687225"/>
<sequence length="221" mass="24205">MTTTAPYNTPFMSQHGCKRRLDDAEHAFYSPVKRFCDGMRRVSQQPVRSESLPRKRAREEDDHDEEIVNLDFLSPVFKRAKGLDGPDERCLSMALVPYSPPPPPPPPTSSSDSMTTAVPTAAAADGATATSPMDGIPLLNSVQWDQGTFQVHEGLEGRLRQIWGWDDVSGWNVGGGNGAGQVVLYTGGKWVPPCTERESGVVDSDKEEDEQDQAVLMDVDT</sequence>
<dbReference type="AlphaFoldDB" id="A0A0L0HIB3"/>
<dbReference type="VEuPathDB" id="FungiDB:SPPG_03732"/>
<dbReference type="RefSeq" id="XP_016608644.1">
    <property type="nucleotide sequence ID" value="XM_016751982.1"/>
</dbReference>
<feature type="region of interest" description="Disordered" evidence="1">
    <location>
        <begin position="97"/>
        <end position="117"/>
    </location>
</feature>
<feature type="compositionally biased region" description="Basic and acidic residues" evidence="1">
    <location>
        <begin position="195"/>
        <end position="204"/>
    </location>
</feature>
<gene>
    <name evidence="2" type="ORF">SPPG_03732</name>
</gene>
<feature type="compositionally biased region" description="Pro residues" evidence="1">
    <location>
        <begin position="98"/>
        <end position="108"/>
    </location>
</feature>
<organism evidence="2 3">
    <name type="scientific">Spizellomyces punctatus (strain DAOM BR117)</name>
    <dbReference type="NCBI Taxonomy" id="645134"/>
    <lineage>
        <taxon>Eukaryota</taxon>
        <taxon>Fungi</taxon>
        <taxon>Fungi incertae sedis</taxon>
        <taxon>Chytridiomycota</taxon>
        <taxon>Chytridiomycota incertae sedis</taxon>
        <taxon>Chytridiomycetes</taxon>
        <taxon>Spizellomycetales</taxon>
        <taxon>Spizellomycetaceae</taxon>
        <taxon>Spizellomyces</taxon>
    </lineage>
</organism>
<evidence type="ECO:0000313" key="3">
    <source>
        <dbReference type="Proteomes" id="UP000053201"/>
    </source>
</evidence>
<evidence type="ECO:0000256" key="1">
    <source>
        <dbReference type="SAM" id="MobiDB-lite"/>
    </source>
</evidence>
<protein>
    <submittedName>
        <fullName evidence="2">Uncharacterized protein</fullName>
    </submittedName>
</protein>
<feature type="region of interest" description="Disordered" evidence="1">
    <location>
        <begin position="42"/>
        <end position="63"/>
    </location>
</feature>
<keyword evidence="3" id="KW-1185">Reference proteome</keyword>
<evidence type="ECO:0000313" key="2">
    <source>
        <dbReference type="EMBL" id="KND00605.1"/>
    </source>
</evidence>
<dbReference type="InParanoid" id="A0A0L0HIB3"/>
<dbReference type="EMBL" id="KQ257455">
    <property type="protein sequence ID" value="KND00605.1"/>
    <property type="molecule type" value="Genomic_DNA"/>
</dbReference>
<reference evidence="2 3" key="1">
    <citation type="submission" date="2009-08" db="EMBL/GenBank/DDBJ databases">
        <title>The Genome Sequence of Spizellomyces punctatus strain DAOM BR117.</title>
        <authorList>
            <consortium name="The Broad Institute Genome Sequencing Platform"/>
            <person name="Russ C."/>
            <person name="Cuomo C."/>
            <person name="Shea T."/>
            <person name="Young S.K."/>
            <person name="Zeng Q."/>
            <person name="Koehrsen M."/>
            <person name="Haas B."/>
            <person name="Borodovsky M."/>
            <person name="Guigo R."/>
            <person name="Alvarado L."/>
            <person name="Berlin A."/>
            <person name="Bochicchio J."/>
            <person name="Borenstein D."/>
            <person name="Chapman S."/>
            <person name="Chen Z."/>
            <person name="Engels R."/>
            <person name="Freedman E."/>
            <person name="Gellesch M."/>
            <person name="Goldberg J."/>
            <person name="Griggs A."/>
            <person name="Gujja S."/>
            <person name="Heiman D."/>
            <person name="Hepburn T."/>
            <person name="Howarth C."/>
            <person name="Jen D."/>
            <person name="Larson L."/>
            <person name="Lewis B."/>
            <person name="Mehta T."/>
            <person name="Park D."/>
            <person name="Pearson M."/>
            <person name="Roberts A."/>
            <person name="Saif S."/>
            <person name="Shenoy N."/>
            <person name="Sisk P."/>
            <person name="Stolte C."/>
            <person name="Sykes S."/>
            <person name="Thomson T."/>
            <person name="Walk T."/>
            <person name="White J."/>
            <person name="Yandava C."/>
            <person name="Burger G."/>
            <person name="Gray M.W."/>
            <person name="Holland P.W.H."/>
            <person name="King N."/>
            <person name="Lang F.B.F."/>
            <person name="Roger A.J."/>
            <person name="Ruiz-Trillo I."/>
            <person name="Lander E."/>
            <person name="Nusbaum C."/>
        </authorList>
    </citation>
    <scope>NUCLEOTIDE SEQUENCE [LARGE SCALE GENOMIC DNA]</scope>
    <source>
        <strain evidence="2 3">DAOM BR117</strain>
    </source>
</reference>
<feature type="region of interest" description="Disordered" evidence="1">
    <location>
        <begin position="195"/>
        <end position="221"/>
    </location>
</feature>
<accession>A0A0L0HIB3</accession>
<feature type="compositionally biased region" description="Basic and acidic residues" evidence="1">
    <location>
        <begin position="51"/>
        <end position="60"/>
    </location>
</feature>
<dbReference type="Proteomes" id="UP000053201">
    <property type="component" value="Unassembled WGS sequence"/>
</dbReference>
<dbReference type="OrthoDB" id="10368577at2759"/>